<keyword evidence="1" id="KW-1133">Transmembrane helix</keyword>
<reference evidence="2" key="1">
    <citation type="submission" date="2021-01" db="EMBL/GenBank/DDBJ databases">
        <authorList>
            <person name="Corre E."/>
            <person name="Pelletier E."/>
            <person name="Niang G."/>
            <person name="Scheremetjew M."/>
            <person name="Finn R."/>
            <person name="Kale V."/>
            <person name="Holt S."/>
            <person name="Cochrane G."/>
            <person name="Meng A."/>
            <person name="Brown T."/>
            <person name="Cohen L."/>
        </authorList>
    </citation>
    <scope>NUCLEOTIDE SEQUENCE</scope>
    <source>
        <strain evidence="2">GSBS06</strain>
    </source>
</reference>
<feature type="transmembrane region" description="Helical" evidence="1">
    <location>
        <begin position="9"/>
        <end position="27"/>
    </location>
</feature>
<evidence type="ECO:0000313" key="2">
    <source>
        <dbReference type="EMBL" id="CAE0447131.1"/>
    </source>
</evidence>
<dbReference type="EMBL" id="HBIN01022273">
    <property type="protein sequence ID" value="CAE0447131.1"/>
    <property type="molecule type" value="Transcribed_RNA"/>
</dbReference>
<dbReference type="AlphaFoldDB" id="A0A7S3V268"/>
<name>A0A7S3V268_9STRA</name>
<accession>A0A7S3V268</accession>
<protein>
    <submittedName>
        <fullName evidence="2">Uncharacterized protein</fullName>
    </submittedName>
</protein>
<gene>
    <name evidence="2" type="ORF">ASTO00021_LOCUS17111</name>
</gene>
<evidence type="ECO:0000256" key="1">
    <source>
        <dbReference type="SAM" id="Phobius"/>
    </source>
</evidence>
<keyword evidence="1" id="KW-0472">Membrane</keyword>
<sequence>MATDYLKVVFYLAALFNSGVILVSRGFSEKLGEVDPLFSSDGCKCIVLWGMAYASIANRYDVVPLASLVFALEKFFYAKHWIVWTKENDVNALIRKDPLTGLFFSAYGAGDAAFGIFFAYVALRFRQNMFNSIAYKIKSS</sequence>
<organism evidence="2">
    <name type="scientific">Aplanochytrium stocchinoi</name>
    <dbReference type="NCBI Taxonomy" id="215587"/>
    <lineage>
        <taxon>Eukaryota</taxon>
        <taxon>Sar</taxon>
        <taxon>Stramenopiles</taxon>
        <taxon>Bigyra</taxon>
        <taxon>Labyrinthulomycetes</taxon>
        <taxon>Thraustochytrida</taxon>
        <taxon>Thraustochytriidae</taxon>
        <taxon>Aplanochytrium</taxon>
    </lineage>
</organism>
<proteinExistence type="predicted"/>
<keyword evidence="1" id="KW-0812">Transmembrane</keyword>
<feature type="transmembrane region" description="Helical" evidence="1">
    <location>
        <begin position="102"/>
        <end position="123"/>
    </location>
</feature>